<protein>
    <submittedName>
        <fullName evidence="1">Uncharacterized protein</fullName>
    </submittedName>
</protein>
<comment type="caution">
    <text evidence="1">The sequence shown here is derived from an EMBL/GenBank/DDBJ whole genome shotgun (WGS) entry which is preliminary data.</text>
</comment>
<gene>
    <name evidence="1" type="ORF">PV327_001170</name>
</gene>
<accession>A0AA39L2X9</accession>
<organism evidence="1 2">
    <name type="scientific">Microctonus hyperodae</name>
    <name type="common">Parasitoid wasp</name>
    <dbReference type="NCBI Taxonomy" id="165561"/>
    <lineage>
        <taxon>Eukaryota</taxon>
        <taxon>Metazoa</taxon>
        <taxon>Ecdysozoa</taxon>
        <taxon>Arthropoda</taxon>
        <taxon>Hexapoda</taxon>
        <taxon>Insecta</taxon>
        <taxon>Pterygota</taxon>
        <taxon>Neoptera</taxon>
        <taxon>Endopterygota</taxon>
        <taxon>Hymenoptera</taxon>
        <taxon>Apocrita</taxon>
        <taxon>Ichneumonoidea</taxon>
        <taxon>Braconidae</taxon>
        <taxon>Euphorinae</taxon>
        <taxon>Microctonus</taxon>
    </lineage>
</organism>
<dbReference type="Proteomes" id="UP001168972">
    <property type="component" value="Unassembled WGS sequence"/>
</dbReference>
<dbReference type="AlphaFoldDB" id="A0AA39L2X9"/>
<reference evidence="1" key="1">
    <citation type="journal article" date="2023" name="bioRxiv">
        <title>Scaffold-level genome assemblies of two parasitoid biocontrol wasps reveal the parthenogenesis mechanism and an associated novel virus.</title>
        <authorList>
            <person name="Inwood S."/>
            <person name="Skelly J."/>
            <person name="Guhlin J."/>
            <person name="Harrop T."/>
            <person name="Goldson S."/>
            <person name="Dearden P."/>
        </authorList>
    </citation>
    <scope>NUCLEOTIDE SEQUENCE</scope>
    <source>
        <strain evidence="1">Lincoln</strain>
        <tissue evidence="1">Whole body</tissue>
    </source>
</reference>
<reference evidence="1" key="2">
    <citation type="submission" date="2023-03" db="EMBL/GenBank/DDBJ databases">
        <authorList>
            <person name="Inwood S.N."/>
            <person name="Skelly J.G."/>
            <person name="Guhlin J."/>
            <person name="Harrop T.W.R."/>
            <person name="Goldson S.G."/>
            <person name="Dearden P.K."/>
        </authorList>
    </citation>
    <scope>NUCLEOTIDE SEQUENCE</scope>
    <source>
        <strain evidence="1">Lincoln</strain>
        <tissue evidence="1">Whole body</tissue>
    </source>
</reference>
<dbReference type="EMBL" id="JAQQBR010000001">
    <property type="protein sequence ID" value="KAK0183100.1"/>
    <property type="molecule type" value="Genomic_DNA"/>
</dbReference>
<sequence>MRFAILKDENSITNLITMINLLTAITSKLSCRLIEQYYVLVGESLSSLNSILISFDAELRMGSNMNKDETIFEQLIQFAAWNIEIQVSMDKLEEQGTMLPPGDCKLIHYLRCEIEG</sequence>
<name>A0AA39L2X9_MICHY</name>
<proteinExistence type="predicted"/>
<evidence type="ECO:0000313" key="1">
    <source>
        <dbReference type="EMBL" id="KAK0183100.1"/>
    </source>
</evidence>
<keyword evidence="2" id="KW-1185">Reference proteome</keyword>
<evidence type="ECO:0000313" key="2">
    <source>
        <dbReference type="Proteomes" id="UP001168972"/>
    </source>
</evidence>